<dbReference type="InterPro" id="IPR001036">
    <property type="entry name" value="Acrflvin-R"/>
</dbReference>
<comment type="caution">
    <text evidence="2">The sequence shown here is derived from an EMBL/GenBank/DDBJ whole genome shotgun (WGS) entry which is preliminary data.</text>
</comment>
<feature type="transmembrane region" description="Helical" evidence="1">
    <location>
        <begin position="353"/>
        <end position="375"/>
    </location>
</feature>
<feature type="transmembrane region" description="Helical" evidence="1">
    <location>
        <begin position="915"/>
        <end position="935"/>
    </location>
</feature>
<feature type="transmembrane region" description="Helical" evidence="1">
    <location>
        <begin position="423"/>
        <end position="444"/>
    </location>
</feature>
<dbReference type="GO" id="GO:0005886">
    <property type="term" value="C:plasma membrane"/>
    <property type="evidence" value="ECO:0007669"/>
    <property type="project" value="TreeGrafter"/>
</dbReference>
<keyword evidence="3" id="KW-1185">Reference proteome</keyword>
<protein>
    <recommendedName>
        <fullName evidence="4">AcrB/AcrD/AcrF family protein</fullName>
    </recommendedName>
</protein>
<feature type="transmembrane region" description="Helical" evidence="1">
    <location>
        <begin position="956"/>
        <end position="975"/>
    </location>
</feature>
<sequence>MINYFTRHPVAANLVLLAVVYLGLTVIGGMERESFPAFSSDRVTVGISYSGASAADVDDQICVKLDDELGSVSELKEMSCLSIDGKATATLTMNDGGDIGQFYNDVSSATSAISDFPADAEAAQISVASRNDMLAFLAVSGIEDPSALVHYADQLADEISNLSKVATATVSGISDDELLVEFNTQALRRYNVSAKDVSDALSARSMQVPVGQIKTSDRSITVRYTDARRSVEDLEDLIIFQNEGGGYVRVSDLGTVTLVESEENSRSFINGKRAAIIQISKTRDDDAIEAMDQVRSLMAREELRYPDPFEISVVADTTEPVSEQLRIVLQNAAQSMLLVVLVMYLFFSVKEAIWISLALPFSFLAGIFVMSLLGVTINMVTLLGLLMSIGLIMDDSIVIADNISKWRDKVDHKEAAVNGAQEVMSGVVSSFLTTAAVFGPLMFLDGQIGKVLQFIPIVLLITLAASLFEAFFILPNHLSHVHSSMRDTSNRFFPRYLDKGKEAFVLPIVALFVRWRYATVGSIVAVFIVSIGLITSGSVNVIGFPSSEENTIEVRIALTPGLPLEQTEKVAAQLLAALDTVNADWTPKTKDGQDLVKQVLVMYATNADLKNNGSHSFTITVDLLDSDQRNILADDVLELWQQAAGPIPDLMQKNFTQSVKGPGGNDIEIQLSSRDLIQLESAISDLFLLVQSRPDVTSVYQDFRKDRPTIELKLNEYAYTIGLTPQSVTNQLRSAFSGVETDSFKVGLSDNSVRVEISDAVPSITALEDYPITLTGGKSVPLSRIAALEARDSYSQITRENGRVIAKIVGNIDKEATTAGQIAQFASREAWPSISEAYPDVSIDIGGATEEQAETQGSIVTALLTGLVAVYLILAFQFRSYSLPLIIMLSIPFALIGTIYGHLLMGLDISMPSFIGFASLSGVVVNNAILFMTFFESEIKDGDYTTAAIEAVRHRFRPVLLSFLTTFIGLIPITFETSPYVKTLVPLVTSVAFGLLASTLLVIFVFPSLLSIYFDFKSVEKWLKK</sequence>
<feature type="transmembrane region" description="Helical" evidence="1">
    <location>
        <begin position="987"/>
        <end position="1016"/>
    </location>
</feature>
<dbReference type="InterPro" id="IPR027463">
    <property type="entry name" value="AcrB_DN_DC_subdom"/>
</dbReference>
<dbReference type="SUPFAM" id="SSF82714">
    <property type="entry name" value="Multidrug efflux transporter AcrB TolC docking domain, DN and DC subdomains"/>
    <property type="match status" value="2"/>
</dbReference>
<keyword evidence="1" id="KW-1133">Transmembrane helix</keyword>
<dbReference type="EMBL" id="PKUQ01000001">
    <property type="protein sequence ID" value="PLW79044.1"/>
    <property type="molecule type" value="Genomic_DNA"/>
</dbReference>
<dbReference type="Gene3D" id="3.30.70.1430">
    <property type="entry name" value="Multidrug efflux transporter AcrB pore domain"/>
    <property type="match status" value="2"/>
</dbReference>
<keyword evidence="1" id="KW-0472">Membrane</keyword>
<dbReference type="Gene3D" id="3.30.2090.10">
    <property type="entry name" value="Multidrug efflux transporter AcrB TolC docking domain, DN and DC subdomains"/>
    <property type="match status" value="2"/>
</dbReference>
<feature type="transmembrane region" description="Helical" evidence="1">
    <location>
        <begin position="859"/>
        <end position="876"/>
    </location>
</feature>
<keyword evidence="1" id="KW-0812">Transmembrane</keyword>
<dbReference type="GO" id="GO:0042910">
    <property type="term" value="F:xenobiotic transmembrane transporter activity"/>
    <property type="evidence" value="ECO:0007669"/>
    <property type="project" value="TreeGrafter"/>
</dbReference>
<feature type="transmembrane region" description="Helical" evidence="1">
    <location>
        <begin position="451"/>
        <end position="474"/>
    </location>
</feature>
<dbReference type="RefSeq" id="WP_101532126.1">
    <property type="nucleotide sequence ID" value="NZ_JBFHIU010000123.1"/>
</dbReference>
<evidence type="ECO:0000256" key="1">
    <source>
        <dbReference type="SAM" id="Phobius"/>
    </source>
</evidence>
<organism evidence="2 3">
    <name type="scientific">Cohaesibacter celericrescens</name>
    <dbReference type="NCBI Taxonomy" id="2067669"/>
    <lineage>
        <taxon>Bacteria</taxon>
        <taxon>Pseudomonadati</taxon>
        <taxon>Pseudomonadota</taxon>
        <taxon>Alphaproteobacteria</taxon>
        <taxon>Hyphomicrobiales</taxon>
        <taxon>Cohaesibacteraceae</taxon>
    </lineage>
</organism>
<reference evidence="2 3" key="1">
    <citation type="submission" date="2018-01" db="EMBL/GenBank/DDBJ databases">
        <title>The draft genome sequence of Cohaesibacter sp. H1304.</title>
        <authorList>
            <person name="Wang N.-N."/>
            <person name="Du Z.-J."/>
        </authorList>
    </citation>
    <scope>NUCLEOTIDE SEQUENCE [LARGE SCALE GENOMIC DNA]</scope>
    <source>
        <strain evidence="2 3">H1304</strain>
    </source>
</reference>
<gene>
    <name evidence="2" type="ORF">C0081_02080</name>
</gene>
<feature type="transmembrane region" description="Helical" evidence="1">
    <location>
        <begin position="883"/>
        <end position="903"/>
    </location>
</feature>
<proteinExistence type="predicted"/>
<dbReference type="SUPFAM" id="SSF82866">
    <property type="entry name" value="Multidrug efflux transporter AcrB transmembrane domain"/>
    <property type="match status" value="2"/>
</dbReference>
<feature type="transmembrane region" description="Helical" evidence="1">
    <location>
        <begin position="12"/>
        <end position="30"/>
    </location>
</feature>
<name>A0A2N5XX07_9HYPH</name>
<dbReference type="Gene3D" id="1.20.1640.10">
    <property type="entry name" value="Multidrug efflux transporter AcrB transmembrane domain"/>
    <property type="match status" value="2"/>
</dbReference>
<dbReference type="PANTHER" id="PTHR32063:SF33">
    <property type="entry name" value="RND SUPERFAMILY EFFLUX PUMP PERMEASE COMPONENT"/>
    <property type="match status" value="1"/>
</dbReference>
<dbReference type="PRINTS" id="PR00702">
    <property type="entry name" value="ACRIFLAVINRP"/>
</dbReference>
<dbReference type="Gene3D" id="3.30.70.1320">
    <property type="entry name" value="Multidrug efflux transporter AcrB pore domain like"/>
    <property type="match status" value="1"/>
</dbReference>
<dbReference type="OrthoDB" id="9807350at2"/>
<accession>A0A2N5XX07</accession>
<dbReference type="Pfam" id="PF00873">
    <property type="entry name" value="ACR_tran"/>
    <property type="match status" value="1"/>
</dbReference>
<dbReference type="Gene3D" id="3.30.70.1440">
    <property type="entry name" value="Multidrug efflux transporter AcrB pore domain"/>
    <property type="match status" value="1"/>
</dbReference>
<evidence type="ECO:0000313" key="2">
    <source>
        <dbReference type="EMBL" id="PLW79044.1"/>
    </source>
</evidence>
<evidence type="ECO:0008006" key="4">
    <source>
        <dbReference type="Google" id="ProtNLM"/>
    </source>
</evidence>
<dbReference type="PANTHER" id="PTHR32063">
    <property type="match status" value="1"/>
</dbReference>
<evidence type="ECO:0000313" key="3">
    <source>
        <dbReference type="Proteomes" id="UP000234881"/>
    </source>
</evidence>
<dbReference type="AlphaFoldDB" id="A0A2N5XX07"/>
<dbReference type="SUPFAM" id="SSF82693">
    <property type="entry name" value="Multidrug efflux transporter AcrB pore domain, PN1, PN2, PC1 and PC2 subdomains"/>
    <property type="match status" value="2"/>
</dbReference>
<dbReference type="Proteomes" id="UP000234881">
    <property type="component" value="Unassembled WGS sequence"/>
</dbReference>